<protein>
    <recommendedName>
        <fullName evidence="2">Alpha/beta hydrolase</fullName>
    </recommendedName>
</protein>
<sequence>MNPTPPASVRPATVDLDEHGRMLVPGTTTPVPDARVADHLARHLRIPEWATDLFVYAHGWQTSPAAADRAAAALIDRATGLHHAAPSAYPGLATGFRPWCVVVRWPSSSLPSLHGYRRIRERAHAMSTRGQAGRILGHLLGYLDSGRGRPDAPRVLANRHGQYLHLLGHSFGGRLLCEAVQYAADRPAGPPVLSWSSRPGDPSRPFTVDSALVFQMAAPRDAFTRLFPRLFLGPGRASAPLRGPLVLTHSRWDRATGFWHLRAEGLPGIGHSGTGSAPVPQFSTRLRPVGSPYPHAALDHPIVNVDAGHVYRGGLATRLHPSGAHSDFQHPESAHLLLSLAAHSR</sequence>
<gene>
    <name evidence="1" type="ORF">AB2U05_36575</name>
</gene>
<accession>A0AB39TWQ0</accession>
<dbReference type="EMBL" id="CP163445">
    <property type="protein sequence ID" value="XDQ83632.1"/>
    <property type="molecule type" value="Genomic_DNA"/>
</dbReference>
<dbReference type="RefSeq" id="WP_369185715.1">
    <property type="nucleotide sequence ID" value="NZ_CP163445.1"/>
</dbReference>
<evidence type="ECO:0000313" key="1">
    <source>
        <dbReference type="EMBL" id="XDQ83632.1"/>
    </source>
</evidence>
<proteinExistence type="predicted"/>
<organism evidence="1">
    <name type="scientific">Streptomyces sp. Y1</name>
    <dbReference type="NCBI Taxonomy" id="3238634"/>
    <lineage>
        <taxon>Bacteria</taxon>
        <taxon>Bacillati</taxon>
        <taxon>Actinomycetota</taxon>
        <taxon>Actinomycetes</taxon>
        <taxon>Kitasatosporales</taxon>
        <taxon>Streptomycetaceae</taxon>
        <taxon>Streptomyces</taxon>
    </lineage>
</organism>
<name>A0AB39TWQ0_9ACTN</name>
<reference evidence="1" key="1">
    <citation type="submission" date="2024-07" db="EMBL/GenBank/DDBJ databases">
        <authorList>
            <person name="Yu S.T."/>
        </authorList>
    </citation>
    <scope>NUCLEOTIDE SEQUENCE</scope>
    <source>
        <strain evidence="1">Y1</strain>
    </source>
</reference>
<dbReference type="AlphaFoldDB" id="A0AB39TWQ0"/>
<evidence type="ECO:0008006" key="2">
    <source>
        <dbReference type="Google" id="ProtNLM"/>
    </source>
</evidence>